<dbReference type="PROSITE" id="PS51188">
    <property type="entry name" value="ZF_CR"/>
    <property type="match status" value="1"/>
</dbReference>
<keyword evidence="1" id="KW-0143">Chaperone</keyword>
<dbReference type="PROSITE" id="PS00636">
    <property type="entry name" value="DNAJ_1"/>
    <property type="match status" value="1"/>
</dbReference>
<dbReference type="GO" id="GO:0042026">
    <property type="term" value="P:protein refolding"/>
    <property type="evidence" value="ECO:0007669"/>
    <property type="project" value="TreeGrafter"/>
</dbReference>
<keyword evidence="2" id="KW-0862">Zinc</keyword>
<evidence type="ECO:0000256" key="1">
    <source>
        <dbReference type="ARBA" id="ARBA00023186"/>
    </source>
</evidence>
<dbReference type="InterPro" id="IPR008971">
    <property type="entry name" value="HSP40/DnaJ_pept-bd"/>
</dbReference>
<dbReference type="EMBL" id="JAVRJZ010000009">
    <property type="protein sequence ID" value="KAK2718558.1"/>
    <property type="molecule type" value="Genomic_DNA"/>
</dbReference>
<dbReference type="InterPro" id="IPR036869">
    <property type="entry name" value="J_dom_sf"/>
</dbReference>
<evidence type="ECO:0000256" key="3">
    <source>
        <dbReference type="SAM" id="MobiDB-lite"/>
    </source>
</evidence>
<dbReference type="PANTHER" id="PTHR43096">
    <property type="entry name" value="DNAJ HOMOLOG 1, MITOCHONDRIAL-RELATED"/>
    <property type="match status" value="1"/>
</dbReference>
<dbReference type="Gene3D" id="2.10.230.10">
    <property type="entry name" value="Heat shock protein DnaJ, cysteine-rich domain"/>
    <property type="match status" value="1"/>
</dbReference>
<dbReference type="Gene3D" id="2.60.260.20">
    <property type="entry name" value="Urease metallochaperone UreE, N-terminal domain"/>
    <property type="match status" value="1"/>
</dbReference>
<protein>
    <submittedName>
        <fullName evidence="6">Uncharacterized protein</fullName>
    </submittedName>
</protein>
<feature type="region of interest" description="Disordered" evidence="3">
    <location>
        <begin position="349"/>
        <end position="394"/>
    </location>
</feature>
<dbReference type="SMART" id="SM00271">
    <property type="entry name" value="DnaJ"/>
    <property type="match status" value="1"/>
</dbReference>
<dbReference type="SUPFAM" id="SSF46565">
    <property type="entry name" value="Chaperone J-domain"/>
    <property type="match status" value="1"/>
</dbReference>
<evidence type="ECO:0000259" key="4">
    <source>
        <dbReference type="PROSITE" id="PS50076"/>
    </source>
</evidence>
<dbReference type="GO" id="GO:0051082">
    <property type="term" value="F:unfolded protein binding"/>
    <property type="evidence" value="ECO:0007669"/>
    <property type="project" value="InterPro"/>
</dbReference>
<feature type="zinc finger region" description="CR-type" evidence="2">
    <location>
        <begin position="219"/>
        <end position="302"/>
    </location>
</feature>
<dbReference type="CDD" id="cd06257">
    <property type="entry name" value="DnaJ"/>
    <property type="match status" value="1"/>
</dbReference>
<feature type="compositionally biased region" description="Basic and acidic residues" evidence="3">
    <location>
        <begin position="349"/>
        <end position="358"/>
    </location>
</feature>
<evidence type="ECO:0000256" key="2">
    <source>
        <dbReference type="PROSITE-ProRule" id="PRU00546"/>
    </source>
</evidence>
<dbReference type="InterPro" id="IPR036410">
    <property type="entry name" value="HSP_DnaJ_Cys-rich_dom_sf"/>
</dbReference>
<feature type="domain" description="J" evidence="4">
    <location>
        <begin position="3"/>
        <end position="65"/>
    </location>
</feature>
<dbReference type="Proteomes" id="UP001187531">
    <property type="component" value="Unassembled WGS sequence"/>
</dbReference>
<feature type="region of interest" description="Disordered" evidence="3">
    <location>
        <begin position="125"/>
        <end position="197"/>
    </location>
</feature>
<dbReference type="GO" id="GO:0008270">
    <property type="term" value="F:zinc ion binding"/>
    <property type="evidence" value="ECO:0007669"/>
    <property type="project" value="UniProtKB-KW"/>
</dbReference>
<name>A0AA88L4J3_ARTSF</name>
<feature type="domain" description="CR-type" evidence="5">
    <location>
        <begin position="219"/>
        <end position="302"/>
    </location>
</feature>
<dbReference type="Gene3D" id="1.10.287.110">
    <property type="entry name" value="DnaJ domain"/>
    <property type="match status" value="1"/>
</dbReference>
<dbReference type="GO" id="GO:0005737">
    <property type="term" value="C:cytoplasm"/>
    <property type="evidence" value="ECO:0007669"/>
    <property type="project" value="TreeGrafter"/>
</dbReference>
<organism evidence="6 7">
    <name type="scientific">Artemia franciscana</name>
    <name type="common">Brine shrimp</name>
    <name type="synonym">Artemia sanfranciscana</name>
    <dbReference type="NCBI Taxonomy" id="6661"/>
    <lineage>
        <taxon>Eukaryota</taxon>
        <taxon>Metazoa</taxon>
        <taxon>Ecdysozoa</taxon>
        <taxon>Arthropoda</taxon>
        <taxon>Crustacea</taxon>
        <taxon>Branchiopoda</taxon>
        <taxon>Anostraca</taxon>
        <taxon>Artemiidae</taxon>
        <taxon>Artemia</taxon>
    </lineage>
</organism>
<keyword evidence="2" id="KW-0863">Zinc-finger</keyword>
<evidence type="ECO:0000313" key="6">
    <source>
        <dbReference type="EMBL" id="KAK2718558.1"/>
    </source>
</evidence>
<dbReference type="SUPFAM" id="SSF57938">
    <property type="entry name" value="DnaJ/Hsp40 cysteine-rich domain"/>
    <property type="match status" value="1"/>
</dbReference>
<dbReference type="PANTHER" id="PTHR43096:SF52">
    <property type="entry name" value="DNAJ HOMOLOG 1, MITOCHONDRIAL-RELATED"/>
    <property type="match status" value="1"/>
</dbReference>
<accession>A0AA88L4J3</accession>
<dbReference type="PRINTS" id="PR00625">
    <property type="entry name" value="JDOMAIN"/>
</dbReference>
<dbReference type="GO" id="GO:0031072">
    <property type="term" value="F:heat shock protein binding"/>
    <property type="evidence" value="ECO:0007669"/>
    <property type="project" value="InterPro"/>
</dbReference>
<feature type="compositionally biased region" description="Acidic residues" evidence="3">
    <location>
        <begin position="172"/>
        <end position="185"/>
    </location>
</feature>
<comment type="caution">
    <text evidence="6">The sequence shown here is derived from an EMBL/GenBank/DDBJ whole genome shotgun (WGS) entry which is preliminary data.</text>
</comment>
<dbReference type="AlphaFoldDB" id="A0AA88L4J3"/>
<keyword evidence="7" id="KW-1185">Reference proteome</keyword>
<dbReference type="InterPro" id="IPR001305">
    <property type="entry name" value="HSP_DnaJ_Cys-rich_dom"/>
</dbReference>
<reference evidence="6" key="1">
    <citation type="submission" date="2023-07" db="EMBL/GenBank/DDBJ databases">
        <title>Chromosome-level genome assembly of Artemia franciscana.</title>
        <authorList>
            <person name="Jo E."/>
        </authorList>
    </citation>
    <scope>NUCLEOTIDE SEQUENCE</scope>
    <source>
        <tissue evidence="6">Whole body</tissue>
    </source>
</reference>
<dbReference type="InterPro" id="IPR018253">
    <property type="entry name" value="DnaJ_domain_CS"/>
</dbReference>
<evidence type="ECO:0000313" key="7">
    <source>
        <dbReference type="Proteomes" id="UP001187531"/>
    </source>
</evidence>
<dbReference type="SUPFAM" id="SSF49493">
    <property type="entry name" value="HSP40/DnaJ peptide-binding domain"/>
    <property type="match status" value="1"/>
</dbReference>
<evidence type="ECO:0000259" key="5">
    <source>
        <dbReference type="PROSITE" id="PS51188"/>
    </source>
</evidence>
<dbReference type="PROSITE" id="PS50076">
    <property type="entry name" value="DNAJ_2"/>
    <property type="match status" value="1"/>
</dbReference>
<sequence>METPWTILGLPKGASMTEIKTAYRKLALIHHPDKNPAGKEKFQEIQNAYSILIDPVKRRNYEPNQAGFGGFGSWNFQEFGDSPEEYESDSGFEFHGGGGNIFDFIFRSFRRCQCHGCQGGGFNYSDGSESDRSWKNDYGATDESSSEEEENDMFQSDEGSSDSGDSNHSESDLDESSNESEIEVVYEEKVNPKPSLKSNRKCEDLDIVINLTNEEIKKKRRLKVEFERRELCPQCSGSGIEGSRKKPLIDCSRCSASGYIFSFGRNEFFECPICEGYGKIPPRIRPGTECKKCSGQRTVLIPCSRTVSVPRGAVSGEKTKLGGQGHREPYSENGDLYIAIVFQAVPDNKENTTDKSDQKVGPSAKRKKSSKSEEFIKKTKGRGVSSPKKKQKKK</sequence>
<dbReference type="InterPro" id="IPR001623">
    <property type="entry name" value="DnaJ_domain"/>
</dbReference>
<keyword evidence="2" id="KW-0479">Metal-binding</keyword>
<dbReference type="Pfam" id="PF00226">
    <property type="entry name" value="DnaJ"/>
    <property type="match status" value="1"/>
</dbReference>
<proteinExistence type="predicted"/>
<gene>
    <name evidence="6" type="ORF">QYM36_005779</name>
</gene>